<dbReference type="AlphaFoldDB" id="A0AAD7HUV5"/>
<keyword evidence="3" id="KW-1185">Reference proteome</keyword>
<organism evidence="2 3">
    <name type="scientific">Mycena maculata</name>
    <dbReference type="NCBI Taxonomy" id="230809"/>
    <lineage>
        <taxon>Eukaryota</taxon>
        <taxon>Fungi</taxon>
        <taxon>Dikarya</taxon>
        <taxon>Basidiomycota</taxon>
        <taxon>Agaricomycotina</taxon>
        <taxon>Agaricomycetes</taxon>
        <taxon>Agaricomycetidae</taxon>
        <taxon>Agaricales</taxon>
        <taxon>Marasmiineae</taxon>
        <taxon>Mycenaceae</taxon>
        <taxon>Mycena</taxon>
    </lineage>
</organism>
<dbReference type="InterPro" id="IPR036047">
    <property type="entry name" value="F-box-like_dom_sf"/>
</dbReference>
<evidence type="ECO:0000313" key="3">
    <source>
        <dbReference type="Proteomes" id="UP001215280"/>
    </source>
</evidence>
<evidence type="ECO:0000313" key="2">
    <source>
        <dbReference type="EMBL" id="KAJ7728132.1"/>
    </source>
</evidence>
<accession>A0AAD7HUV5</accession>
<protein>
    <recommendedName>
        <fullName evidence="4">F-box domain-containing protein</fullName>
    </recommendedName>
</protein>
<feature type="compositionally biased region" description="Acidic residues" evidence="1">
    <location>
        <begin position="383"/>
        <end position="403"/>
    </location>
</feature>
<dbReference type="SUPFAM" id="SSF81383">
    <property type="entry name" value="F-box domain"/>
    <property type="match status" value="1"/>
</dbReference>
<comment type="caution">
    <text evidence="2">The sequence shown here is derived from an EMBL/GenBank/DDBJ whole genome shotgun (WGS) entry which is preliminary data.</text>
</comment>
<proteinExistence type="predicted"/>
<evidence type="ECO:0000256" key="1">
    <source>
        <dbReference type="SAM" id="MobiDB-lite"/>
    </source>
</evidence>
<name>A0AAD7HUV5_9AGAR</name>
<reference evidence="2" key="1">
    <citation type="submission" date="2023-03" db="EMBL/GenBank/DDBJ databases">
        <title>Massive genome expansion in bonnet fungi (Mycena s.s.) driven by repeated elements and novel gene families across ecological guilds.</title>
        <authorList>
            <consortium name="Lawrence Berkeley National Laboratory"/>
            <person name="Harder C.B."/>
            <person name="Miyauchi S."/>
            <person name="Viragh M."/>
            <person name="Kuo A."/>
            <person name="Thoen E."/>
            <person name="Andreopoulos B."/>
            <person name="Lu D."/>
            <person name="Skrede I."/>
            <person name="Drula E."/>
            <person name="Henrissat B."/>
            <person name="Morin E."/>
            <person name="Kohler A."/>
            <person name="Barry K."/>
            <person name="LaButti K."/>
            <person name="Morin E."/>
            <person name="Salamov A."/>
            <person name="Lipzen A."/>
            <person name="Mereny Z."/>
            <person name="Hegedus B."/>
            <person name="Baldrian P."/>
            <person name="Stursova M."/>
            <person name="Weitz H."/>
            <person name="Taylor A."/>
            <person name="Grigoriev I.V."/>
            <person name="Nagy L.G."/>
            <person name="Martin F."/>
            <person name="Kauserud H."/>
        </authorList>
    </citation>
    <scope>NUCLEOTIDE SEQUENCE</scope>
    <source>
        <strain evidence="2">CBHHK188m</strain>
    </source>
</reference>
<evidence type="ECO:0008006" key="4">
    <source>
        <dbReference type="Google" id="ProtNLM"/>
    </source>
</evidence>
<gene>
    <name evidence="2" type="ORF">DFH07DRAFT_851252</name>
</gene>
<feature type="region of interest" description="Disordered" evidence="1">
    <location>
        <begin position="378"/>
        <end position="403"/>
    </location>
</feature>
<sequence length="403" mass="45042">MEASIPKVSHQGGNGTGIPIFSSEVYQRIINPLGDDDLLTCSLVCRGWCVLARNQTRIRVHSENVREFVKIVNSLTNTFMASLRCIDIIVGDSRANRRLVPLLPRFAALRTLKFWSMGKEDLPALPGLVQLDLAGAIFPSYARFRAFMACLRPTLRNFTFCNVSWESGNPDEAHPFPRFDLESFDLDWGPRPPTEEILFAIRARRVALSFPKDMVDAPFFDLTSRYLRFLGAHLKRLELNCDEQLDQVASVDFSACTGLQTLQISDALRFNVDRRFSVTLSPALSPLLACIAPHCRLRHLILVVQTAATVEMRSWKPAERLVEILDAQNMATVRAVKFRVDGTPFWRGGSASAAHKNCAPLIHAAVPSSASRRIECAVGNGADSDEDEEDAAEEEYEMDDEED</sequence>
<dbReference type="Proteomes" id="UP001215280">
    <property type="component" value="Unassembled WGS sequence"/>
</dbReference>
<dbReference type="EMBL" id="JARJLG010000207">
    <property type="protein sequence ID" value="KAJ7728132.1"/>
    <property type="molecule type" value="Genomic_DNA"/>
</dbReference>